<dbReference type="GO" id="GO:0046872">
    <property type="term" value="F:metal ion binding"/>
    <property type="evidence" value="ECO:0007669"/>
    <property type="project" value="InterPro"/>
</dbReference>
<dbReference type="CDD" id="cd07389">
    <property type="entry name" value="MPP_PhoD"/>
    <property type="match status" value="1"/>
</dbReference>
<dbReference type="Pfam" id="PF25077">
    <property type="entry name" value="DUF7800"/>
    <property type="match status" value="1"/>
</dbReference>
<dbReference type="OrthoDB" id="9763616at2"/>
<evidence type="ECO:0000313" key="5">
    <source>
        <dbReference type="EMBL" id="SDG98041.1"/>
    </source>
</evidence>
<keyword evidence="6" id="KW-1185">Reference proteome</keyword>
<dbReference type="PANTHER" id="PTHR33987:SF1">
    <property type="entry name" value="CALCINEURIN-LIKE METALLO-PHOSPHOESTERASE SUPERFAMILY PROTEIN"/>
    <property type="match status" value="1"/>
</dbReference>
<sequence length="443" mass="51087">MKKIILLLSILFINLSFAQKSILQSGPMVGYCEIKEAVIWLQTNKNATIKVEYATTDNPSKVFHSENYTSSKEFGYTYHIILDQLQPGKKYNYTVFIDNKKIILPYETSFSSKKLWEWREDAPDFTVAFGSCMYINEPEVDRPGKPYGSGYTIFESISKKNPDIMIWGGDNTYLRESDWDSKTGIYHRNTHSRSIKEIQPLLAKTQNFAIWDDHDYGPDNSDRSFYNKQITQKAFKDFWANKYYGMNPNQNEGVFSTFTWGDAQFFLIDGRFFRSPEARITGDKTMLGTTQFEWLIDALSASEASFKIVVIGGQILNTVLDSENYSHFPEEKEKLLQEITANKIKGIFFLSGDRHFAEMSMLPRNNSYPIYDWTVSPLTSDIASQKVLKEDNKYKVPGSAFVQHNFGTISFLGTQENRQMKLTLFDANGSELWNKTILKKELQ</sequence>
<dbReference type="GO" id="GO:0003993">
    <property type="term" value="F:acid phosphatase activity"/>
    <property type="evidence" value="ECO:0007669"/>
    <property type="project" value="InterPro"/>
</dbReference>
<dbReference type="InterPro" id="IPR008963">
    <property type="entry name" value="Purple_acid_Pase-like_N"/>
</dbReference>
<dbReference type="STRING" id="178355.SAMN04488062_103270"/>
<feature type="chain" id="PRO_5011655216" evidence="2">
    <location>
        <begin position="19"/>
        <end position="443"/>
    </location>
</feature>
<organism evidence="5 6">
    <name type="scientific">Flavobacterium omnivorum</name>
    <dbReference type="NCBI Taxonomy" id="178355"/>
    <lineage>
        <taxon>Bacteria</taxon>
        <taxon>Pseudomonadati</taxon>
        <taxon>Bacteroidota</taxon>
        <taxon>Flavobacteriia</taxon>
        <taxon>Flavobacteriales</taxon>
        <taxon>Flavobacteriaceae</taxon>
        <taxon>Flavobacterium</taxon>
    </lineage>
</organism>
<gene>
    <name evidence="5" type="ORF">SAMN04488062_103270</name>
</gene>
<dbReference type="Pfam" id="PF09423">
    <property type="entry name" value="PhoD"/>
    <property type="match status" value="1"/>
</dbReference>
<dbReference type="Gene3D" id="2.60.40.380">
    <property type="entry name" value="Purple acid phosphatase-like, N-terminal"/>
    <property type="match status" value="1"/>
</dbReference>
<dbReference type="InterPro" id="IPR038607">
    <property type="entry name" value="PhoD-like_sf"/>
</dbReference>
<dbReference type="PANTHER" id="PTHR33987">
    <property type="entry name" value="CALCINEURIN-LIKE METALLO-PHOSPHOESTERASE SUPERFAMILY PROTEIN"/>
    <property type="match status" value="1"/>
</dbReference>
<dbReference type="Proteomes" id="UP000199274">
    <property type="component" value="Unassembled WGS sequence"/>
</dbReference>
<feature type="domain" description="DUF7800" evidence="4">
    <location>
        <begin position="23"/>
        <end position="112"/>
    </location>
</feature>
<dbReference type="SUPFAM" id="SSF56300">
    <property type="entry name" value="Metallo-dependent phosphatases"/>
    <property type="match status" value="1"/>
</dbReference>
<evidence type="ECO:0000256" key="1">
    <source>
        <dbReference type="ARBA" id="ARBA00022729"/>
    </source>
</evidence>
<evidence type="ECO:0000313" key="6">
    <source>
        <dbReference type="Proteomes" id="UP000199274"/>
    </source>
</evidence>
<evidence type="ECO:0000259" key="4">
    <source>
        <dbReference type="Pfam" id="PF25077"/>
    </source>
</evidence>
<protein>
    <submittedName>
        <fullName evidence="5">Alkaline phosphatase D</fullName>
    </submittedName>
</protein>
<dbReference type="InterPro" id="IPR018946">
    <property type="entry name" value="PhoD-like_MPP"/>
</dbReference>
<dbReference type="InterPro" id="IPR029052">
    <property type="entry name" value="Metallo-depent_PP-like"/>
</dbReference>
<keyword evidence="1 2" id="KW-0732">Signal</keyword>
<reference evidence="6" key="1">
    <citation type="submission" date="2016-10" db="EMBL/GenBank/DDBJ databases">
        <authorList>
            <person name="Varghese N."/>
            <person name="Submissions S."/>
        </authorList>
    </citation>
    <scope>NUCLEOTIDE SEQUENCE [LARGE SCALE GENOMIC DNA]</scope>
    <source>
        <strain evidence="6">CGMCC 1.2747</strain>
    </source>
</reference>
<dbReference type="RefSeq" id="WP_091255943.1">
    <property type="nucleotide sequence ID" value="NZ_FNDB01000003.1"/>
</dbReference>
<feature type="signal peptide" evidence="2">
    <location>
        <begin position="1"/>
        <end position="18"/>
    </location>
</feature>
<feature type="domain" description="PhoD-like phosphatase metallophosphatase" evidence="3">
    <location>
        <begin position="149"/>
        <end position="388"/>
    </location>
</feature>
<evidence type="ECO:0000259" key="3">
    <source>
        <dbReference type="Pfam" id="PF09423"/>
    </source>
</evidence>
<evidence type="ECO:0000256" key="2">
    <source>
        <dbReference type="SAM" id="SignalP"/>
    </source>
</evidence>
<dbReference type="InterPro" id="IPR056702">
    <property type="entry name" value="DUF7800"/>
</dbReference>
<accession>A0A1G7YNL5</accession>
<dbReference type="SUPFAM" id="SSF49363">
    <property type="entry name" value="Purple acid phosphatase, N-terminal domain"/>
    <property type="match status" value="1"/>
</dbReference>
<dbReference type="EMBL" id="FNDB01000003">
    <property type="protein sequence ID" value="SDG98041.1"/>
    <property type="molecule type" value="Genomic_DNA"/>
</dbReference>
<proteinExistence type="predicted"/>
<name>A0A1G7YNL5_9FLAO</name>
<dbReference type="AlphaFoldDB" id="A0A1G7YNL5"/>
<dbReference type="Gene3D" id="3.60.21.70">
    <property type="entry name" value="PhoD-like phosphatase"/>
    <property type="match status" value="1"/>
</dbReference>